<dbReference type="AlphaFoldDB" id="A0A2G1QJ61"/>
<dbReference type="InterPro" id="IPR051490">
    <property type="entry name" value="THEM6_lcsJ_thioesterase"/>
</dbReference>
<organism evidence="1 2">
    <name type="scientific">Zhengella mangrovi</name>
    <dbReference type="NCBI Taxonomy" id="1982044"/>
    <lineage>
        <taxon>Bacteria</taxon>
        <taxon>Pseudomonadati</taxon>
        <taxon>Pseudomonadota</taxon>
        <taxon>Alphaproteobacteria</taxon>
        <taxon>Hyphomicrobiales</taxon>
        <taxon>Notoacmeibacteraceae</taxon>
        <taxon>Zhengella</taxon>
    </lineage>
</organism>
<dbReference type="PANTHER" id="PTHR12475">
    <property type="match status" value="1"/>
</dbReference>
<dbReference type="OrthoDB" id="3727779at2"/>
<evidence type="ECO:0000313" key="2">
    <source>
        <dbReference type="Proteomes" id="UP000221168"/>
    </source>
</evidence>
<dbReference type="InterPro" id="IPR029069">
    <property type="entry name" value="HotDog_dom_sf"/>
</dbReference>
<comment type="caution">
    <text evidence="1">The sequence shown here is derived from an EMBL/GenBank/DDBJ whole genome shotgun (WGS) entry which is preliminary data.</text>
</comment>
<dbReference type="SUPFAM" id="SSF54637">
    <property type="entry name" value="Thioesterase/thiol ester dehydrase-isomerase"/>
    <property type="match status" value="1"/>
</dbReference>
<dbReference type="Proteomes" id="UP000221168">
    <property type="component" value="Unassembled WGS sequence"/>
</dbReference>
<proteinExistence type="predicted"/>
<evidence type="ECO:0000313" key="1">
    <source>
        <dbReference type="EMBL" id="PHP65491.1"/>
    </source>
</evidence>
<dbReference type="PANTHER" id="PTHR12475:SF4">
    <property type="entry name" value="PROTEIN THEM6"/>
    <property type="match status" value="1"/>
</dbReference>
<dbReference type="RefSeq" id="WP_099308004.1">
    <property type="nucleotide sequence ID" value="NZ_PDVP01000015.1"/>
</dbReference>
<dbReference type="Gene3D" id="3.10.129.10">
    <property type="entry name" value="Hotdog Thioesterase"/>
    <property type="match status" value="1"/>
</dbReference>
<keyword evidence="2" id="KW-1185">Reference proteome</keyword>
<protein>
    <submittedName>
        <fullName evidence="1">4-hydroxybenzoyl-CoA thioesterase</fullName>
    </submittedName>
</protein>
<reference evidence="1 2" key="1">
    <citation type="submission" date="2017-10" db="EMBL/GenBank/DDBJ databases">
        <title>Sedimentibacterium mangrovi gen. nov., sp. nov., a novel member of family Phyllobacteriacea isolated from mangrove sediment.</title>
        <authorList>
            <person name="Liao H."/>
            <person name="Tian Y."/>
        </authorList>
    </citation>
    <scope>NUCLEOTIDE SEQUENCE [LARGE SCALE GENOMIC DNA]</scope>
    <source>
        <strain evidence="1 2">X9-2-2</strain>
    </source>
</reference>
<dbReference type="CDD" id="cd00586">
    <property type="entry name" value="4HBT"/>
    <property type="match status" value="1"/>
</dbReference>
<dbReference type="Pfam" id="PF13279">
    <property type="entry name" value="4HBT_2"/>
    <property type="match status" value="1"/>
</dbReference>
<accession>A0A2G1QJ61</accession>
<name>A0A2G1QJ61_9HYPH</name>
<sequence>MYVWARMIRIAATQRRRGPFRAGDQSRLTFRCLPTDIDPNLHLNNARYMMLADCGRLDIFFRSGLLKLTRSRNWGPLMGGVQAVYVREIRLWRRFEVVSTIETWEESQIIGRHRFLLEDGTTAAMVMTTAGIYDFANRQFVRAGDVIEALGYEDRPRPPTEAERAFMASHANLRAFAKQAGSPG</sequence>
<gene>
    <name evidence="1" type="ORF">CSC94_19265</name>
</gene>
<dbReference type="EMBL" id="PDVP01000015">
    <property type="protein sequence ID" value="PHP65491.1"/>
    <property type="molecule type" value="Genomic_DNA"/>
</dbReference>